<protein>
    <submittedName>
        <fullName evidence="2">Uncharacterized protein</fullName>
    </submittedName>
</protein>
<dbReference type="Pfam" id="PF18986">
    <property type="entry name" value="DUF5719"/>
    <property type="match status" value="1"/>
</dbReference>
<evidence type="ECO:0000313" key="2">
    <source>
        <dbReference type="EMBL" id="MDP9801348.1"/>
    </source>
</evidence>
<gene>
    <name evidence="2" type="ORF">J2S49_001424</name>
</gene>
<comment type="caution">
    <text evidence="2">The sequence shown here is derived from an EMBL/GenBank/DDBJ whole genome shotgun (WGS) entry which is preliminary data.</text>
</comment>
<proteinExistence type="predicted"/>
<sequence length="465" mass="46115">MKKFISAIAVLALSGAAAGSLLVSSPSAKPIDPLTLNTRGGTVSLVCLGGVAPGVKAGVSAGKVDEKLTGRSLLLTSASGGTWSDASGQRRLAVGALVSPTTSELGVGDARGSATFPVASLENTVVAGASYHEAQAGDLRGVAVSPCVWGTSDAYLVGGSGTVGNANRLMLSNPALTPVTVDIAGFSANGPVRLGDSSQVVIAPGGYQEIRLDGLIPTKEELALHLTTKSGRFGAVLQNSALDGTTPTGVAFLSPSVSGKDLVIPGVSVPAEGDSLLPDPAWVGKVRLVNPSTRPATVSVSTIDDAGSKPLEGAQEVSIVAGGVLDLTLTGLRPGNYAVRVQADSPVSAAVGTSLTATAGTDTAWASALPALSSSAAVASGTLHLVGEAKAKVTTYGTDGAVVETRDVTVTHATTVDIAKASAVSVESDQPVRGAVAVKTANGIDWVPLTTSGSAVASLDVRTLN</sequence>
<feature type="chain" id="PRO_5046784497" evidence="1">
    <location>
        <begin position="29"/>
        <end position="465"/>
    </location>
</feature>
<accession>A0ABT9NCV2</accession>
<dbReference type="EMBL" id="JAUSQW010000001">
    <property type="protein sequence ID" value="MDP9801348.1"/>
    <property type="molecule type" value="Genomic_DNA"/>
</dbReference>
<reference evidence="2 3" key="1">
    <citation type="submission" date="2023-07" db="EMBL/GenBank/DDBJ databases">
        <title>Sequencing the genomes of 1000 actinobacteria strains.</title>
        <authorList>
            <person name="Klenk H.-P."/>
        </authorList>
    </citation>
    <scope>NUCLEOTIDE SEQUENCE [LARGE SCALE GENOMIC DNA]</scope>
    <source>
        <strain evidence="2 3">DSM 102162</strain>
    </source>
</reference>
<feature type="signal peptide" evidence="1">
    <location>
        <begin position="1"/>
        <end position="28"/>
    </location>
</feature>
<keyword evidence="3" id="KW-1185">Reference proteome</keyword>
<evidence type="ECO:0000313" key="3">
    <source>
        <dbReference type="Proteomes" id="UP001235966"/>
    </source>
</evidence>
<dbReference type="Proteomes" id="UP001235966">
    <property type="component" value="Unassembled WGS sequence"/>
</dbReference>
<dbReference type="InterPro" id="IPR043777">
    <property type="entry name" value="DUF5719"/>
</dbReference>
<keyword evidence="1" id="KW-0732">Signal</keyword>
<dbReference type="RefSeq" id="WP_278059276.1">
    <property type="nucleotide sequence ID" value="NZ_CP121247.1"/>
</dbReference>
<name>A0ABT9NCV2_9ACTO</name>
<evidence type="ECO:0000256" key="1">
    <source>
        <dbReference type="SAM" id="SignalP"/>
    </source>
</evidence>
<organism evidence="2 3">
    <name type="scientific">Arcanobacterium wilhelmae</name>
    <dbReference type="NCBI Taxonomy" id="1803177"/>
    <lineage>
        <taxon>Bacteria</taxon>
        <taxon>Bacillati</taxon>
        <taxon>Actinomycetota</taxon>
        <taxon>Actinomycetes</taxon>
        <taxon>Actinomycetales</taxon>
        <taxon>Actinomycetaceae</taxon>
        <taxon>Arcanobacterium</taxon>
    </lineage>
</organism>